<dbReference type="OrthoDB" id="2285917at2759"/>
<accession>A0A0B7MVH9</accession>
<evidence type="ECO:0000313" key="2">
    <source>
        <dbReference type="EMBL" id="CEP07315.1"/>
    </source>
</evidence>
<evidence type="ECO:0000313" key="3">
    <source>
        <dbReference type="Proteomes" id="UP000054107"/>
    </source>
</evidence>
<feature type="non-terminal residue" evidence="2">
    <location>
        <position position="1"/>
    </location>
</feature>
<dbReference type="Proteomes" id="UP000054107">
    <property type="component" value="Unassembled WGS sequence"/>
</dbReference>
<keyword evidence="3" id="KW-1185">Reference proteome</keyword>
<dbReference type="EMBL" id="LN719172">
    <property type="protein sequence ID" value="CEP07315.1"/>
    <property type="molecule type" value="Genomic_DNA"/>
</dbReference>
<sequence length="338" mass="39120">YIEKYKSVVSIPTKNNKIGRNAEDEYISASCEWIDGRHADVLYIPKDSVTEALPPVIVEIQNTVDKTFIRRIMKYCGHIIDKYHVEPIALTICVHEVRKSVSDLLLETPEAHYLKRLPSDCWAREHFLMSKATISDFLNTPLSEMVALGYVLTNQEASLLSLEHRDDPTVKMLYDISRVALEHEIRDEERTVEVLLNVCKNNQDQYKRIIEAIEEDGNDSKRARIYANDGLIYNETCIRKYTRQFSDSSMPEPLALSPTVQASRSSKPTHKSPLRIIDPDPRKTDMEWVKEFVEEYKTTKKRMNWKTCFDEGRNAGYLGTYSNPQSLKNTFNKLNPKH</sequence>
<evidence type="ECO:0000256" key="1">
    <source>
        <dbReference type="SAM" id="MobiDB-lite"/>
    </source>
</evidence>
<organism evidence="2 3">
    <name type="scientific">Parasitella parasitica</name>
    <dbReference type="NCBI Taxonomy" id="35722"/>
    <lineage>
        <taxon>Eukaryota</taxon>
        <taxon>Fungi</taxon>
        <taxon>Fungi incertae sedis</taxon>
        <taxon>Mucoromycota</taxon>
        <taxon>Mucoromycotina</taxon>
        <taxon>Mucoromycetes</taxon>
        <taxon>Mucorales</taxon>
        <taxon>Mucorineae</taxon>
        <taxon>Mucoraceae</taxon>
        <taxon>Parasitella</taxon>
    </lineage>
</organism>
<reference evidence="2 3" key="1">
    <citation type="submission" date="2014-09" db="EMBL/GenBank/DDBJ databases">
        <authorList>
            <person name="Ellenberger Sabrina"/>
        </authorList>
    </citation>
    <scope>NUCLEOTIDE SEQUENCE [LARGE SCALE GENOMIC DNA]</scope>
    <source>
        <strain evidence="2 3">CBS 412.66</strain>
    </source>
</reference>
<gene>
    <name evidence="2" type="primary">PARPA_00597.1 scaffold 938</name>
</gene>
<protein>
    <submittedName>
        <fullName evidence="2">Uncharacterized protein</fullName>
    </submittedName>
</protein>
<dbReference type="AlphaFoldDB" id="A0A0B7MVH9"/>
<proteinExistence type="predicted"/>
<name>A0A0B7MVH9_9FUNG</name>
<feature type="region of interest" description="Disordered" evidence="1">
    <location>
        <begin position="258"/>
        <end position="279"/>
    </location>
</feature>